<dbReference type="PANTHER" id="PTHR43133">
    <property type="entry name" value="RNA POLYMERASE ECF-TYPE SIGMA FACTO"/>
    <property type="match status" value="1"/>
</dbReference>
<dbReference type="OrthoDB" id="2470088at2"/>
<name>A0A1I1UM60_9BACI</name>
<feature type="domain" description="RNA polymerase sigma-70 region 2" evidence="7">
    <location>
        <begin position="10"/>
        <end position="75"/>
    </location>
</feature>
<dbReference type="Proteomes" id="UP000199474">
    <property type="component" value="Unassembled WGS sequence"/>
</dbReference>
<evidence type="ECO:0000256" key="3">
    <source>
        <dbReference type="ARBA" id="ARBA00023082"/>
    </source>
</evidence>
<dbReference type="NCBIfam" id="TIGR02937">
    <property type="entry name" value="sigma70-ECF"/>
    <property type="match status" value="1"/>
</dbReference>
<dbReference type="InterPro" id="IPR039425">
    <property type="entry name" value="RNA_pol_sigma-70-like"/>
</dbReference>
<dbReference type="SUPFAM" id="SSF88659">
    <property type="entry name" value="Sigma3 and sigma4 domains of RNA polymerase sigma factors"/>
    <property type="match status" value="1"/>
</dbReference>
<keyword evidence="4 6" id="KW-0238">DNA-binding</keyword>
<dbReference type="InterPro" id="IPR000838">
    <property type="entry name" value="RNA_pol_sigma70_ECF_CS"/>
</dbReference>
<keyword evidence="3 6" id="KW-0731">Sigma factor</keyword>
<evidence type="ECO:0000313" key="10">
    <source>
        <dbReference type="Proteomes" id="UP000199474"/>
    </source>
</evidence>
<dbReference type="STRING" id="640948.SAMN05216238_103278"/>
<feature type="domain" description="RNA polymerase sigma factor 70 region 4 type 2" evidence="8">
    <location>
        <begin position="104"/>
        <end position="156"/>
    </location>
</feature>
<comment type="similarity">
    <text evidence="1 6">Belongs to the sigma-70 factor family. ECF subfamily.</text>
</comment>
<dbReference type="InterPro" id="IPR014284">
    <property type="entry name" value="RNA_pol_sigma-70_dom"/>
</dbReference>
<evidence type="ECO:0000256" key="2">
    <source>
        <dbReference type="ARBA" id="ARBA00023015"/>
    </source>
</evidence>
<gene>
    <name evidence="9" type="ORF">SAMN05216238_103278</name>
</gene>
<accession>A0A1I1UM60</accession>
<dbReference type="Gene3D" id="1.10.1740.10">
    <property type="match status" value="1"/>
</dbReference>
<evidence type="ECO:0000259" key="7">
    <source>
        <dbReference type="Pfam" id="PF04542"/>
    </source>
</evidence>
<keyword evidence="5 6" id="KW-0804">Transcription</keyword>
<dbReference type="Gene3D" id="1.10.10.10">
    <property type="entry name" value="Winged helix-like DNA-binding domain superfamily/Winged helix DNA-binding domain"/>
    <property type="match status" value="1"/>
</dbReference>
<keyword evidence="2 6" id="KW-0805">Transcription regulation</keyword>
<dbReference type="InterPro" id="IPR036388">
    <property type="entry name" value="WH-like_DNA-bd_sf"/>
</dbReference>
<dbReference type="RefSeq" id="WP_090082949.1">
    <property type="nucleotide sequence ID" value="NZ_FOMR01000003.1"/>
</dbReference>
<dbReference type="GO" id="GO:0016987">
    <property type="term" value="F:sigma factor activity"/>
    <property type="evidence" value="ECO:0007669"/>
    <property type="project" value="UniProtKB-KW"/>
</dbReference>
<dbReference type="CDD" id="cd06171">
    <property type="entry name" value="Sigma70_r4"/>
    <property type="match status" value="1"/>
</dbReference>
<evidence type="ECO:0000256" key="1">
    <source>
        <dbReference type="ARBA" id="ARBA00010641"/>
    </source>
</evidence>
<dbReference type="PROSITE" id="PS01063">
    <property type="entry name" value="SIGMA70_ECF"/>
    <property type="match status" value="1"/>
</dbReference>
<evidence type="ECO:0000259" key="8">
    <source>
        <dbReference type="Pfam" id="PF08281"/>
    </source>
</evidence>
<protein>
    <recommendedName>
        <fullName evidence="6">RNA polymerase sigma factor</fullName>
    </recommendedName>
</protein>
<proteinExistence type="inferred from homology"/>
<dbReference type="GO" id="GO:0006352">
    <property type="term" value="P:DNA-templated transcription initiation"/>
    <property type="evidence" value="ECO:0007669"/>
    <property type="project" value="InterPro"/>
</dbReference>
<keyword evidence="10" id="KW-1185">Reference proteome</keyword>
<evidence type="ECO:0000256" key="4">
    <source>
        <dbReference type="ARBA" id="ARBA00023125"/>
    </source>
</evidence>
<dbReference type="Pfam" id="PF08281">
    <property type="entry name" value="Sigma70_r4_2"/>
    <property type="match status" value="1"/>
</dbReference>
<dbReference type="PANTHER" id="PTHR43133:SF60">
    <property type="entry name" value="RNA POLYMERASE SIGMA FACTOR SIGV"/>
    <property type="match status" value="1"/>
</dbReference>
<evidence type="ECO:0000256" key="5">
    <source>
        <dbReference type="ARBA" id="ARBA00023163"/>
    </source>
</evidence>
<organism evidence="9 10">
    <name type="scientific">Lentibacillus persicus</name>
    <dbReference type="NCBI Taxonomy" id="640948"/>
    <lineage>
        <taxon>Bacteria</taxon>
        <taxon>Bacillati</taxon>
        <taxon>Bacillota</taxon>
        <taxon>Bacilli</taxon>
        <taxon>Bacillales</taxon>
        <taxon>Bacillaceae</taxon>
        <taxon>Lentibacillus</taxon>
    </lineage>
</organism>
<dbReference type="AlphaFoldDB" id="A0A1I1UM60"/>
<dbReference type="InterPro" id="IPR007627">
    <property type="entry name" value="RNA_pol_sigma70_r2"/>
</dbReference>
<dbReference type="EMBL" id="FOMR01000003">
    <property type="protein sequence ID" value="SFD71794.1"/>
    <property type="molecule type" value="Genomic_DNA"/>
</dbReference>
<dbReference type="GO" id="GO:0003677">
    <property type="term" value="F:DNA binding"/>
    <property type="evidence" value="ECO:0007669"/>
    <property type="project" value="UniProtKB-KW"/>
</dbReference>
<dbReference type="InterPro" id="IPR013249">
    <property type="entry name" value="RNA_pol_sigma70_r4_t2"/>
</dbReference>
<evidence type="ECO:0000313" key="9">
    <source>
        <dbReference type="EMBL" id="SFD71794.1"/>
    </source>
</evidence>
<sequence length="168" mass="19895">MDEELITDWFDAYADDIYRFLIYYMSTTDVEDIVQEVFIKAIDRYDSFKGNSSPKTWLISIARNLAIDEARKRKRKDWRKLIKTYEYKTEASPEEDQLVTETRTQIHQAISTLKQDYRDVVILRGIEEMTVAETANILKWPDTKVRVTFHRALKALKTKIEEGGYELQ</sequence>
<dbReference type="SUPFAM" id="SSF88946">
    <property type="entry name" value="Sigma2 domain of RNA polymerase sigma factors"/>
    <property type="match status" value="1"/>
</dbReference>
<dbReference type="InterPro" id="IPR013325">
    <property type="entry name" value="RNA_pol_sigma_r2"/>
</dbReference>
<evidence type="ECO:0000256" key="6">
    <source>
        <dbReference type="RuleBase" id="RU000716"/>
    </source>
</evidence>
<dbReference type="Pfam" id="PF04542">
    <property type="entry name" value="Sigma70_r2"/>
    <property type="match status" value="1"/>
</dbReference>
<dbReference type="GO" id="GO:0006950">
    <property type="term" value="P:response to stress"/>
    <property type="evidence" value="ECO:0007669"/>
    <property type="project" value="UniProtKB-ARBA"/>
</dbReference>
<dbReference type="InterPro" id="IPR013324">
    <property type="entry name" value="RNA_pol_sigma_r3/r4-like"/>
</dbReference>
<reference evidence="10" key="1">
    <citation type="submission" date="2016-10" db="EMBL/GenBank/DDBJ databases">
        <authorList>
            <person name="Varghese N."/>
            <person name="Submissions S."/>
        </authorList>
    </citation>
    <scope>NUCLEOTIDE SEQUENCE [LARGE SCALE GENOMIC DNA]</scope>
    <source>
        <strain evidence="10">DSM 22530</strain>
    </source>
</reference>